<dbReference type="EMBL" id="JAFBDZ010000003">
    <property type="protein sequence ID" value="MBM7586577.1"/>
    <property type="molecule type" value="Genomic_DNA"/>
</dbReference>
<accession>A0ABS2NFD6</accession>
<keyword evidence="2" id="KW-1185">Reference proteome</keyword>
<gene>
    <name evidence="1" type="ORF">JOC86_003129</name>
</gene>
<reference evidence="1 2" key="1">
    <citation type="submission" date="2021-01" db="EMBL/GenBank/DDBJ databases">
        <title>Genomic Encyclopedia of Type Strains, Phase IV (KMG-IV): sequencing the most valuable type-strain genomes for metagenomic binning, comparative biology and taxonomic classification.</title>
        <authorList>
            <person name="Goeker M."/>
        </authorList>
    </citation>
    <scope>NUCLEOTIDE SEQUENCE [LARGE SCALE GENOMIC DNA]</scope>
    <source>
        <strain evidence="1 2">DSM 24834</strain>
    </source>
</reference>
<organism evidence="1 2">
    <name type="scientific">Rossellomorea pakistanensis</name>
    <dbReference type="NCBI Taxonomy" id="992288"/>
    <lineage>
        <taxon>Bacteria</taxon>
        <taxon>Bacillati</taxon>
        <taxon>Bacillota</taxon>
        <taxon>Bacilli</taxon>
        <taxon>Bacillales</taxon>
        <taxon>Bacillaceae</taxon>
        <taxon>Rossellomorea</taxon>
    </lineage>
</organism>
<proteinExistence type="predicted"/>
<evidence type="ECO:0000313" key="2">
    <source>
        <dbReference type="Proteomes" id="UP001646157"/>
    </source>
</evidence>
<evidence type="ECO:0000313" key="1">
    <source>
        <dbReference type="EMBL" id="MBM7586577.1"/>
    </source>
</evidence>
<protein>
    <submittedName>
        <fullName evidence="1">Uncharacterized protein</fullName>
    </submittedName>
</protein>
<sequence>MIKEKLQSMYLSSRDRRRMKLAEWREARNSTKEFVLGTTKMVKGIYGVPLWEINNQFKKLAKRKNLEEKVGEKIIIPLPMKKSSEPLTSMELKQVEEKLYSLEGFELLQLSHFALLKPTYKEQKLFHHVSRKVEIHIESF</sequence>
<dbReference type="Proteomes" id="UP001646157">
    <property type="component" value="Unassembled WGS sequence"/>
</dbReference>
<name>A0ABS2NFD6_9BACI</name>
<comment type="caution">
    <text evidence="1">The sequence shown here is derived from an EMBL/GenBank/DDBJ whole genome shotgun (WGS) entry which is preliminary data.</text>
</comment>